<dbReference type="KEGG" id="ffl:HYN86_20550"/>
<protein>
    <submittedName>
        <fullName evidence="2">Uncharacterized protein</fullName>
    </submittedName>
</protein>
<feature type="transmembrane region" description="Helical" evidence="1">
    <location>
        <begin position="7"/>
        <end position="28"/>
    </location>
</feature>
<keyword evidence="1" id="KW-1133">Transmembrane helix</keyword>
<proteinExistence type="predicted"/>
<reference evidence="2 3" key="1">
    <citation type="submission" date="2018-06" db="EMBL/GenBank/DDBJ databases">
        <title>Genome sequencing of Flavobacterium.</title>
        <authorList>
            <person name="Baek M.-G."/>
            <person name="Yi H."/>
        </authorList>
    </citation>
    <scope>NUCLEOTIDE SEQUENCE [LARGE SCALE GENOMIC DNA]</scope>
    <source>
        <strain evidence="2 3">HYN0086</strain>
    </source>
</reference>
<evidence type="ECO:0000256" key="1">
    <source>
        <dbReference type="SAM" id="Phobius"/>
    </source>
</evidence>
<sequence>MNIKSKFKIFPVLLVVYISVLPFLVVYLSAASPVAGLILPVLFLAFIVFFWMTVFRTRACEVEISDNVIIIKRYFGLGKSIDYDFDSLDGFITLFESSKGNVSESIFILKNGKRVGSISSFYHINFNQLKLVFKEKLIDLGERESSFIKENAELFR</sequence>
<gene>
    <name evidence="2" type="ORF">HYN86_20550</name>
</gene>
<keyword evidence="3" id="KW-1185">Reference proteome</keyword>
<keyword evidence="1" id="KW-0472">Membrane</keyword>
<dbReference type="AlphaFoldDB" id="A0A344LY53"/>
<evidence type="ECO:0000313" key="2">
    <source>
        <dbReference type="EMBL" id="AXB58845.1"/>
    </source>
</evidence>
<keyword evidence="1" id="KW-0812">Transmembrane</keyword>
<accession>A0A344LY53</accession>
<dbReference type="Proteomes" id="UP000251561">
    <property type="component" value="Chromosome"/>
</dbReference>
<evidence type="ECO:0000313" key="3">
    <source>
        <dbReference type="Proteomes" id="UP000251561"/>
    </source>
</evidence>
<name>A0A344LY53_9FLAO</name>
<feature type="transmembrane region" description="Helical" evidence="1">
    <location>
        <begin position="34"/>
        <end position="55"/>
    </location>
</feature>
<dbReference type="EMBL" id="CP030261">
    <property type="protein sequence ID" value="AXB58845.1"/>
    <property type="molecule type" value="Genomic_DNA"/>
</dbReference>
<organism evidence="2 3">
    <name type="scientific">Flavobacterium fluviale</name>
    <dbReference type="NCBI Taxonomy" id="2249356"/>
    <lineage>
        <taxon>Bacteria</taxon>
        <taxon>Pseudomonadati</taxon>
        <taxon>Bacteroidota</taxon>
        <taxon>Flavobacteriia</taxon>
        <taxon>Flavobacteriales</taxon>
        <taxon>Flavobacteriaceae</taxon>
        <taxon>Flavobacterium</taxon>
    </lineage>
</organism>
<dbReference type="OrthoDB" id="1359943at2"/>